<keyword evidence="2" id="KW-1185">Reference proteome</keyword>
<protein>
    <submittedName>
        <fullName evidence="1">PAAR domain-containing protein</fullName>
    </submittedName>
</protein>
<dbReference type="RefSeq" id="WP_378993911.1">
    <property type="nucleotide sequence ID" value="NZ_JBHSMT010000004.1"/>
</dbReference>
<comment type="caution">
    <text evidence="1">The sequence shown here is derived from an EMBL/GenBank/DDBJ whole genome shotgun (WGS) entry which is preliminary data.</text>
</comment>
<dbReference type="EMBL" id="JBHSMT010000004">
    <property type="protein sequence ID" value="MFC5472455.1"/>
    <property type="molecule type" value="Genomic_DNA"/>
</dbReference>
<dbReference type="Pfam" id="PF05488">
    <property type="entry name" value="PAAR_motif"/>
    <property type="match status" value="1"/>
</dbReference>
<proteinExistence type="predicted"/>
<reference evidence="2" key="1">
    <citation type="journal article" date="2019" name="Int. J. Syst. Evol. Microbiol.">
        <title>The Global Catalogue of Microorganisms (GCM) 10K type strain sequencing project: providing services to taxonomists for standard genome sequencing and annotation.</title>
        <authorList>
            <consortium name="The Broad Institute Genomics Platform"/>
            <consortium name="The Broad Institute Genome Sequencing Center for Infectious Disease"/>
            <person name="Wu L."/>
            <person name="Ma J."/>
        </authorList>
    </citation>
    <scope>NUCLEOTIDE SEQUENCE [LARGE SCALE GENOMIC DNA]</scope>
    <source>
        <strain evidence="2">JCM 17066</strain>
    </source>
</reference>
<dbReference type="InterPro" id="IPR008727">
    <property type="entry name" value="PAAR_motif"/>
</dbReference>
<evidence type="ECO:0000313" key="1">
    <source>
        <dbReference type="EMBL" id="MFC5472455.1"/>
    </source>
</evidence>
<organism evidence="1 2">
    <name type="scientific">Paraherbaspirillum soli</name>
    <dbReference type="NCBI Taxonomy" id="631222"/>
    <lineage>
        <taxon>Bacteria</taxon>
        <taxon>Pseudomonadati</taxon>
        <taxon>Pseudomonadota</taxon>
        <taxon>Betaproteobacteria</taxon>
        <taxon>Burkholderiales</taxon>
        <taxon>Oxalobacteraceae</taxon>
        <taxon>Paraherbaspirillum</taxon>
    </lineage>
</organism>
<dbReference type="Proteomes" id="UP001596045">
    <property type="component" value="Unassembled WGS sequence"/>
</dbReference>
<gene>
    <name evidence="1" type="ORF">ACFPM8_00640</name>
</gene>
<dbReference type="Gene3D" id="2.60.200.60">
    <property type="match status" value="2"/>
</dbReference>
<dbReference type="CDD" id="cd14742">
    <property type="entry name" value="PAAR_RHS"/>
    <property type="match status" value="1"/>
</dbReference>
<sequence length="86" mass="8735">MPKAARVDDPISHGGTITKGSSNVFINGKPAVFVDSEANCNIDGSQSIIKGSRSVFINGKPAARVGDQLGCGATVSEGSPDVFIGD</sequence>
<accession>A0ABW0M2U6</accession>
<evidence type="ECO:0000313" key="2">
    <source>
        <dbReference type="Proteomes" id="UP001596045"/>
    </source>
</evidence>
<name>A0ABW0M2U6_9BURK</name>